<proteinExistence type="predicted"/>
<dbReference type="PANTHER" id="PTHR10083:SF375">
    <property type="entry name" value="BPTI_KUNITZ INHIBITOR DOMAIN-CONTAINING PROTEIN"/>
    <property type="match status" value="1"/>
</dbReference>
<dbReference type="GO" id="GO:0005615">
    <property type="term" value="C:extracellular space"/>
    <property type="evidence" value="ECO:0007669"/>
    <property type="project" value="TreeGrafter"/>
</dbReference>
<evidence type="ECO:0000259" key="2">
    <source>
        <dbReference type="PROSITE" id="PS50279"/>
    </source>
</evidence>
<dbReference type="Pfam" id="PF00014">
    <property type="entry name" value="Kunitz_BPTI"/>
    <property type="match status" value="1"/>
</dbReference>
<evidence type="ECO:0000256" key="1">
    <source>
        <dbReference type="ARBA" id="ARBA00023157"/>
    </source>
</evidence>
<sequence>KICLDQGYSTGGPRARTVPLGCHQPLDPGPCRQYVVRWYYNPEANTCAQYWYGGCQGNKNNFETEVNCRNTCIHM</sequence>
<dbReference type="SUPFAM" id="SSF57362">
    <property type="entry name" value="BPTI-like"/>
    <property type="match status" value="1"/>
</dbReference>
<evidence type="ECO:0000313" key="4">
    <source>
        <dbReference type="Proteomes" id="UP000261340"/>
    </source>
</evidence>
<dbReference type="Gene3D" id="4.10.410.10">
    <property type="entry name" value="Pancreatic trypsin inhibitor Kunitz domain"/>
    <property type="match status" value="1"/>
</dbReference>
<organism evidence="3 4">
    <name type="scientific">Amphilophus citrinellus</name>
    <name type="common">Midas cichlid</name>
    <name type="synonym">Cichlasoma citrinellum</name>
    <dbReference type="NCBI Taxonomy" id="61819"/>
    <lineage>
        <taxon>Eukaryota</taxon>
        <taxon>Metazoa</taxon>
        <taxon>Chordata</taxon>
        <taxon>Craniata</taxon>
        <taxon>Vertebrata</taxon>
        <taxon>Euteleostomi</taxon>
        <taxon>Actinopterygii</taxon>
        <taxon>Neopterygii</taxon>
        <taxon>Teleostei</taxon>
        <taxon>Neoteleostei</taxon>
        <taxon>Acanthomorphata</taxon>
        <taxon>Ovalentaria</taxon>
        <taxon>Cichlomorphae</taxon>
        <taxon>Cichliformes</taxon>
        <taxon>Cichlidae</taxon>
        <taxon>New World cichlids</taxon>
        <taxon>Cichlasomatinae</taxon>
        <taxon>Heroini</taxon>
        <taxon>Amphilophus</taxon>
    </lineage>
</organism>
<dbReference type="PRINTS" id="PR00759">
    <property type="entry name" value="BASICPTASE"/>
</dbReference>
<evidence type="ECO:0000313" key="3">
    <source>
        <dbReference type="Ensembl" id="ENSACIP00000004083.1"/>
    </source>
</evidence>
<dbReference type="SMART" id="SM00131">
    <property type="entry name" value="KU"/>
    <property type="match status" value="1"/>
</dbReference>
<keyword evidence="4" id="KW-1185">Reference proteome</keyword>
<feature type="domain" description="BPTI/Kunitz inhibitor" evidence="2">
    <location>
        <begin position="22"/>
        <end position="72"/>
    </location>
</feature>
<dbReference type="AlphaFoldDB" id="A0A3Q0R227"/>
<dbReference type="GO" id="GO:0004867">
    <property type="term" value="F:serine-type endopeptidase inhibitor activity"/>
    <property type="evidence" value="ECO:0007669"/>
    <property type="project" value="InterPro"/>
</dbReference>
<dbReference type="PROSITE" id="PS50279">
    <property type="entry name" value="BPTI_KUNITZ_2"/>
    <property type="match status" value="1"/>
</dbReference>
<dbReference type="InterPro" id="IPR002223">
    <property type="entry name" value="Kunitz_BPTI"/>
</dbReference>
<reference evidence="3" key="1">
    <citation type="submission" date="2025-08" db="UniProtKB">
        <authorList>
            <consortium name="Ensembl"/>
        </authorList>
    </citation>
    <scope>IDENTIFICATION</scope>
</reference>
<dbReference type="GeneTree" id="ENSGT01090000260131"/>
<dbReference type="STRING" id="61819.ENSACIP00000004083"/>
<protein>
    <recommendedName>
        <fullName evidence="2">BPTI/Kunitz inhibitor domain-containing protein</fullName>
    </recommendedName>
</protein>
<dbReference type="InterPro" id="IPR050098">
    <property type="entry name" value="TFPI/VKTCI-like"/>
</dbReference>
<dbReference type="OMA" id="PEYGSCH"/>
<dbReference type="Proteomes" id="UP000261340">
    <property type="component" value="Unplaced"/>
</dbReference>
<name>A0A3Q0R227_AMPCI</name>
<dbReference type="InterPro" id="IPR036880">
    <property type="entry name" value="Kunitz_BPTI_sf"/>
</dbReference>
<reference evidence="3" key="2">
    <citation type="submission" date="2025-09" db="UniProtKB">
        <authorList>
            <consortium name="Ensembl"/>
        </authorList>
    </citation>
    <scope>IDENTIFICATION</scope>
</reference>
<accession>A0A3Q0R227</accession>
<dbReference type="Ensembl" id="ENSACIT00000004218.1">
    <property type="protein sequence ID" value="ENSACIP00000004083.1"/>
    <property type="gene ID" value="ENSACIG00000003241.1"/>
</dbReference>
<dbReference type="PANTHER" id="PTHR10083">
    <property type="entry name" value="KUNITZ-TYPE PROTEASE INHIBITOR-RELATED"/>
    <property type="match status" value="1"/>
</dbReference>
<keyword evidence="1" id="KW-1015">Disulfide bond</keyword>
<dbReference type="FunFam" id="4.10.410.10:FF:000017">
    <property type="entry name" value="papilin isoform X2"/>
    <property type="match status" value="1"/>
</dbReference>